<dbReference type="InterPro" id="IPR024459">
    <property type="entry name" value="Acb1-like_N"/>
</dbReference>
<sequence>MSKPELVKEDSYESTFKGGDGRKGLAVISPLLQGSTLSKLYAEDDIARRIVDVVPEEMISAGFQIDGVGDEDDFRSYWDEIRVEQQITDALCWSRLFGGAAIVALINDRRALTSPAVPGAKRIEGIRVYDRTQIKVKSRVTNARSMRYGEPEIYTVMPGGEVTDYDVHYTRVHLIDGERLPNGERKKNDGWGASVLTKRLVEAIEDYNECQKLATEILRRKQQAVWKAQNLAQLCEDDDGRSAARLRLAQVDDNSGVGRAIGIDANDEDYVVLNSDVSGVQTILQEKMDRIVALSGIHEIILKNKNTGGVSASQNTALETFHKLVDRKRNDDYLPVLEFLLPFIVQEKDWSIIFNPLSKPSDKDNAEILGKNVESLGKAVSEQMITVDEARDTMRAIAPQIKLSKSNNVTFEEAEEEDPAEPEPEPDPEMGE</sequence>
<evidence type="ECO:0000259" key="2">
    <source>
        <dbReference type="Pfam" id="PF06381"/>
    </source>
</evidence>
<dbReference type="Pfam" id="PF06381">
    <property type="entry name" value="Phage_portal_3"/>
    <property type="match status" value="1"/>
</dbReference>
<evidence type="ECO:0000313" key="3">
    <source>
        <dbReference type="EMBL" id="AYJ73308.1"/>
    </source>
</evidence>
<feature type="domain" description="Anti-CBASS protein Acb1-like N-terminal" evidence="2">
    <location>
        <begin position="37"/>
        <end position="375"/>
    </location>
</feature>
<feature type="region of interest" description="Disordered" evidence="1">
    <location>
        <begin position="405"/>
        <end position="432"/>
    </location>
</feature>
<evidence type="ECO:0000313" key="4">
    <source>
        <dbReference type="Proteomes" id="UP000279491"/>
    </source>
</evidence>
<keyword evidence="4" id="KW-1185">Reference proteome</keyword>
<reference evidence="3" key="1">
    <citation type="submission" date="2018-09" db="EMBL/GenBank/DDBJ databases">
        <title>Genome Analysis and Characterisation of Bacteriophage CS01 Active against Cronobacter sakazakii.</title>
        <authorList>
            <person name="Kim G.-H."/>
            <person name="Kim J."/>
            <person name="Yoon S.-S."/>
        </authorList>
    </citation>
    <scope>NUCLEOTIDE SEQUENCE [LARGE SCALE GENOMIC DNA]</scope>
</reference>
<dbReference type="EMBL" id="MH845412">
    <property type="protein sequence ID" value="AYJ73308.1"/>
    <property type="molecule type" value="Genomic_DNA"/>
</dbReference>
<feature type="compositionally biased region" description="Acidic residues" evidence="1">
    <location>
        <begin position="412"/>
        <end position="432"/>
    </location>
</feature>
<gene>
    <name evidence="3" type="ORF">CS01_020</name>
</gene>
<dbReference type="Proteomes" id="UP000279491">
    <property type="component" value="Segment"/>
</dbReference>
<protein>
    <submittedName>
        <fullName evidence="3">Portal protein</fullName>
    </submittedName>
</protein>
<evidence type="ECO:0000256" key="1">
    <source>
        <dbReference type="SAM" id="MobiDB-lite"/>
    </source>
</evidence>
<organism evidence="3">
    <name type="scientific">Cronobacter phage CS01</name>
    <dbReference type="NCBI Taxonomy" id="2496544"/>
    <lineage>
        <taxon>Viruses</taxon>
        <taxon>Duplodnaviria</taxon>
        <taxon>Heunggongvirae</taxon>
        <taxon>Uroviricota</taxon>
        <taxon>Caudoviricetes</taxon>
        <taxon>Drexlerviridae</taxon>
        <taxon>Kyungwonvirus</taxon>
        <taxon>Kyungwonvirus CS01</taxon>
    </lineage>
</organism>
<accession>A0A3B8DXG8</accession>
<proteinExistence type="predicted"/>
<name>A0A3B8DXG8_9CAUD</name>